<protein>
    <submittedName>
        <fullName evidence="10">cAMP-binding domain of CRP or a regulatory subunit of cAMP-dependent protein kinases</fullName>
    </submittedName>
</protein>
<gene>
    <name evidence="10" type="ORF">SAMN02745220_03560</name>
</gene>
<dbReference type="InterPro" id="IPR000595">
    <property type="entry name" value="cNMP-bd_dom"/>
</dbReference>
<comment type="subcellular location">
    <subcellularLocation>
        <location evidence="1">Membrane</location>
        <topology evidence="1">Multi-pass membrane protein</topology>
    </subcellularLocation>
</comment>
<evidence type="ECO:0000256" key="4">
    <source>
        <dbReference type="ARBA" id="ARBA00022989"/>
    </source>
</evidence>
<dbReference type="PANTHER" id="PTHR45638">
    <property type="entry name" value="CYCLIC NUCLEOTIDE-GATED CATION CHANNEL SUBUNIT A"/>
    <property type="match status" value="1"/>
</dbReference>
<dbReference type="SMART" id="SM00100">
    <property type="entry name" value="cNMP"/>
    <property type="match status" value="1"/>
</dbReference>
<dbReference type="PROSITE" id="PS50042">
    <property type="entry name" value="CNMP_BINDING_3"/>
    <property type="match status" value="1"/>
</dbReference>
<dbReference type="GO" id="GO:0016301">
    <property type="term" value="F:kinase activity"/>
    <property type="evidence" value="ECO:0007669"/>
    <property type="project" value="UniProtKB-KW"/>
</dbReference>
<keyword evidence="11" id="KW-1185">Reference proteome</keyword>
<dbReference type="Proteomes" id="UP000184603">
    <property type="component" value="Unassembled WGS sequence"/>
</dbReference>
<keyword evidence="10" id="KW-0808">Transferase</keyword>
<proteinExistence type="predicted"/>
<name>A0A1M7YDC1_9BACT</name>
<evidence type="ECO:0000259" key="9">
    <source>
        <dbReference type="PROSITE" id="PS50042"/>
    </source>
</evidence>
<dbReference type="STRING" id="1121416.SAMN02745220_03560"/>
<accession>A0A1M7YDC1</accession>
<dbReference type="RefSeq" id="WP_073615019.1">
    <property type="nucleotide sequence ID" value="NZ_FRFE01000020.1"/>
</dbReference>
<dbReference type="GO" id="GO:0005221">
    <property type="term" value="F:intracellularly cyclic nucleotide-activated monoatomic cation channel activity"/>
    <property type="evidence" value="ECO:0007669"/>
    <property type="project" value="InterPro"/>
</dbReference>
<keyword evidence="4" id="KW-1133">Transmembrane helix</keyword>
<evidence type="ECO:0000256" key="5">
    <source>
        <dbReference type="ARBA" id="ARBA00023065"/>
    </source>
</evidence>
<dbReference type="InterPro" id="IPR018488">
    <property type="entry name" value="cNMP-bd_CS"/>
</dbReference>
<organism evidence="10 11">
    <name type="scientific">Desulfopila aestuarii DSM 18488</name>
    <dbReference type="NCBI Taxonomy" id="1121416"/>
    <lineage>
        <taxon>Bacteria</taxon>
        <taxon>Pseudomonadati</taxon>
        <taxon>Thermodesulfobacteriota</taxon>
        <taxon>Desulfobulbia</taxon>
        <taxon>Desulfobulbales</taxon>
        <taxon>Desulfocapsaceae</taxon>
        <taxon>Desulfopila</taxon>
    </lineage>
</organism>
<dbReference type="PRINTS" id="PR00103">
    <property type="entry name" value="CAMPKINASE"/>
</dbReference>
<evidence type="ECO:0000256" key="6">
    <source>
        <dbReference type="ARBA" id="ARBA00023136"/>
    </source>
</evidence>
<dbReference type="Pfam" id="PF14332">
    <property type="entry name" value="DUF4388"/>
    <property type="match status" value="1"/>
</dbReference>
<dbReference type="Gene3D" id="2.60.120.10">
    <property type="entry name" value="Jelly Rolls"/>
    <property type="match status" value="1"/>
</dbReference>
<evidence type="ECO:0000313" key="10">
    <source>
        <dbReference type="EMBL" id="SHO50640.1"/>
    </source>
</evidence>
<feature type="domain" description="Cyclic nucleotide-binding" evidence="9">
    <location>
        <begin position="122"/>
        <end position="238"/>
    </location>
</feature>
<evidence type="ECO:0000256" key="1">
    <source>
        <dbReference type="ARBA" id="ARBA00004141"/>
    </source>
</evidence>
<evidence type="ECO:0000256" key="2">
    <source>
        <dbReference type="ARBA" id="ARBA00022448"/>
    </source>
</evidence>
<dbReference type="InterPro" id="IPR018490">
    <property type="entry name" value="cNMP-bd_dom_sf"/>
</dbReference>
<dbReference type="SUPFAM" id="SSF51206">
    <property type="entry name" value="cAMP-binding domain-like"/>
    <property type="match status" value="1"/>
</dbReference>
<reference evidence="10 11" key="1">
    <citation type="submission" date="2016-12" db="EMBL/GenBank/DDBJ databases">
        <authorList>
            <person name="Song W.-J."/>
            <person name="Kurnit D.M."/>
        </authorList>
    </citation>
    <scope>NUCLEOTIDE SEQUENCE [LARGE SCALE GENOMIC DNA]</scope>
    <source>
        <strain evidence="10 11">DSM 18488</strain>
    </source>
</reference>
<evidence type="ECO:0000313" key="11">
    <source>
        <dbReference type="Proteomes" id="UP000184603"/>
    </source>
</evidence>
<sequence length="357" mass="39878">MRFRNGIFIITEENHCPLYNVGEELAIEEGILSLPAAKPTCMTLATELIRIASEDESFERMQDGRQHKTKFDCGGCTGLIRFEFKKAKGFETLQMKLLAASERKEKIKNVAQFAGLLRTIDIFEPLQDDDLLDLATLLKLEDYPWGFPIVQKGDPGTNLFIIVSGKVEVLDNDGIALAELMRGDVFGEMSLLSGDPVTTTIIAAEPTKLAVMNQKDFRHVLTRFPALQVFFYKLLVNRITAINLQRAEELASGMVGQIADIPVVELCQMINSNQKTGVLKIEYEDQRATLMFNEGELIHADVLNVTGKDAFFRILGMKNGRFKFTQGIPSVRRSNDVIGGFMALIMEGMKRIDDSSA</sequence>
<dbReference type="CDD" id="cd00038">
    <property type="entry name" value="CAP_ED"/>
    <property type="match status" value="1"/>
</dbReference>
<dbReference type="AlphaFoldDB" id="A0A1M7YDC1"/>
<dbReference type="OrthoDB" id="9771288at2"/>
<evidence type="ECO:0000256" key="8">
    <source>
        <dbReference type="ARBA" id="ARBA00023303"/>
    </source>
</evidence>
<dbReference type="InterPro" id="IPR025497">
    <property type="entry name" value="PatA-like_N"/>
</dbReference>
<evidence type="ECO:0000256" key="3">
    <source>
        <dbReference type="ARBA" id="ARBA00022692"/>
    </source>
</evidence>
<keyword evidence="5" id="KW-0406">Ion transport</keyword>
<keyword evidence="3" id="KW-0812">Transmembrane</keyword>
<evidence type="ECO:0000256" key="7">
    <source>
        <dbReference type="ARBA" id="ARBA00023286"/>
    </source>
</evidence>
<dbReference type="EMBL" id="FRFE01000020">
    <property type="protein sequence ID" value="SHO50640.1"/>
    <property type="molecule type" value="Genomic_DNA"/>
</dbReference>
<keyword evidence="8" id="KW-0407">Ion channel</keyword>
<dbReference type="Pfam" id="PF00027">
    <property type="entry name" value="cNMP_binding"/>
    <property type="match status" value="1"/>
</dbReference>
<dbReference type="InterPro" id="IPR050866">
    <property type="entry name" value="CNG_cation_channel"/>
</dbReference>
<dbReference type="PANTHER" id="PTHR45638:SF11">
    <property type="entry name" value="CYCLIC NUCLEOTIDE-GATED CATION CHANNEL SUBUNIT A"/>
    <property type="match status" value="1"/>
</dbReference>
<dbReference type="GO" id="GO:0016020">
    <property type="term" value="C:membrane"/>
    <property type="evidence" value="ECO:0007669"/>
    <property type="project" value="UniProtKB-SubCell"/>
</dbReference>
<keyword evidence="2" id="KW-0813">Transport</keyword>
<keyword evidence="7" id="KW-1071">Ligand-gated ion channel</keyword>
<keyword evidence="6" id="KW-0472">Membrane</keyword>
<dbReference type="InterPro" id="IPR014710">
    <property type="entry name" value="RmlC-like_jellyroll"/>
</dbReference>
<dbReference type="GO" id="GO:0044877">
    <property type="term" value="F:protein-containing complex binding"/>
    <property type="evidence" value="ECO:0007669"/>
    <property type="project" value="TreeGrafter"/>
</dbReference>
<keyword evidence="10" id="KW-0418">Kinase</keyword>
<dbReference type="PROSITE" id="PS00888">
    <property type="entry name" value="CNMP_BINDING_1"/>
    <property type="match status" value="1"/>
</dbReference>